<dbReference type="OrthoDB" id="26838at2759"/>
<dbReference type="GO" id="GO:0008408">
    <property type="term" value="F:3'-5' exonuclease activity"/>
    <property type="evidence" value="ECO:0007669"/>
    <property type="project" value="InterPro"/>
</dbReference>
<dbReference type="Pfam" id="PF07728">
    <property type="entry name" value="AAA_5"/>
    <property type="match status" value="1"/>
</dbReference>
<sequence>MKYLYPKLSDLDIEVTYENIKKLCGEPALKLAQLGGQYLADRVIRLANLCLQPQYISKLKSDHQLDSIQPIKSVARSIPYLFTVSKGTIQTNRAKRDARLFIHALFQLWDPEATTEVKKQKPKPKSQPAVVSNKPAQTAVSNVKPPAVVAPNVPPSANSPSTIKAVSFTAVDASIEHTENLRKMMALMSVGPQDKATLDISPSFKQKSAGSTEELKSEVPSTRSVTTKPPIKKDPSETIKPAIVLVDDVFRLVQAVSIIGSEKIISFDCEMTQDDGRSQLALLQISTTCLSVFLFDMMFVKKIIPLMLESFKAIFESPNIKKIVHDGRQDVQLLKSELDISVKNVLDTQVQYSLLEKMRGEETRRVSLSKLIERYCPQHLTISQRFQHEPRLWEKRPLTSDMIDYASNDAKLLFEISRRIEDEMRAYQDELSCTNCETIEEESCFTRKNAPKNKILSPTAKREGREGRDENVEDILRVFPPNVANAIRNEISKQIDVQLNEIVVDWQRLIQLRFSDGGQRSLHELGVVAQMEPFVKELMSKTNTGFSSDNRIGLQDSLHRISAIKSKQKKIVGLTYRIGRHVRSSAKLLTDVIHQVTKKHQGEPQSVLLVGPPGVGKTTLLREFSRTLCEEHKENVMIVDTSNEIGGDGDTMHHCVGEHARRMPVQFHLEIPVKTELEQVANRENQHDIMIEAVQNHTPTVLATAAKTISQRGIGLIGTAHGTSIDSLMKNPDLIPLLGGLQAVILSDKSLNGSTQGGKTRLERVGAPTFPVVVEIVKRNMIRIHHDVAETIDKKLAGKAYEQEIRWDIGMIPGELTRCRWVDERDPGMVYATFEITSGQSKRDWIEELRDKMAQHSAEKKST</sequence>
<dbReference type="SUPFAM" id="SSF53098">
    <property type="entry name" value="Ribonuclease H-like"/>
    <property type="match status" value="1"/>
</dbReference>
<dbReference type="InterPro" id="IPR012337">
    <property type="entry name" value="RNaseH-like_sf"/>
</dbReference>
<dbReference type="SMART" id="SM00382">
    <property type="entry name" value="AAA"/>
    <property type="match status" value="1"/>
</dbReference>
<dbReference type="STRING" id="1890364.A0A2P6MWA6"/>
<dbReference type="Proteomes" id="UP000241769">
    <property type="component" value="Unassembled WGS sequence"/>
</dbReference>
<feature type="region of interest" description="Disordered" evidence="1">
    <location>
        <begin position="201"/>
        <end position="233"/>
    </location>
</feature>
<dbReference type="CDD" id="cd00009">
    <property type="entry name" value="AAA"/>
    <property type="match status" value="1"/>
</dbReference>
<comment type="caution">
    <text evidence="4">The sequence shown here is derived from an EMBL/GenBank/DDBJ whole genome shotgun (WGS) entry which is preliminary data.</text>
</comment>
<dbReference type="SUPFAM" id="SSF52540">
    <property type="entry name" value="P-loop containing nucleoside triphosphate hydrolases"/>
    <property type="match status" value="1"/>
</dbReference>
<proteinExistence type="predicted"/>
<evidence type="ECO:0000259" key="2">
    <source>
        <dbReference type="SMART" id="SM00382"/>
    </source>
</evidence>
<dbReference type="EMBL" id="MDYQ01000353">
    <property type="protein sequence ID" value="PRP75988.1"/>
    <property type="molecule type" value="Genomic_DNA"/>
</dbReference>
<accession>A0A2P6MWA6</accession>
<evidence type="ECO:0000259" key="3">
    <source>
        <dbReference type="SMART" id="SM00474"/>
    </source>
</evidence>
<organism evidence="4 5">
    <name type="scientific">Planoprotostelium fungivorum</name>
    <dbReference type="NCBI Taxonomy" id="1890364"/>
    <lineage>
        <taxon>Eukaryota</taxon>
        <taxon>Amoebozoa</taxon>
        <taxon>Evosea</taxon>
        <taxon>Variosea</taxon>
        <taxon>Cavosteliida</taxon>
        <taxon>Cavosteliaceae</taxon>
        <taxon>Planoprotostelium</taxon>
    </lineage>
</organism>
<evidence type="ECO:0000313" key="4">
    <source>
        <dbReference type="EMBL" id="PRP75988.1"/>
    </source>
</evidence>
<reference evidence="4 5" key="1">
    <citation type="journal article" date="2018" name="Genome Biol. Evol.">
        <title>Multiple Roots of Fruiting Body Formation in Amoebozoa.</title>
        <authorList>
            <person name="Hillmann F."/>
            <person name="Forbes G."/>
            <person name="Novohradska S."/>
            <person name="Ferling I."/>
            <person name="Riege K."/>
            <person name="Groth M."/>
            <person name="Westermann M."/>
            <person name="Marz M."/>
            <person name="Spaller T."/>
            <person name="Winckler T."/>
            <person name="Schaap P."/>
            <person name="Glockner G."/>
        </authorList>
    </citation>
    <scope>NUCLEOTIDE SEQUENCE [LARGE SCALE GENOMIC DNA]</scope>
    <source>
        <strain evidence="4 5">Jena</strain>
    </source>
</reference>
<dbReference type="InterPro" id="IPR003593">
    <property type="entry name" value="AAA+_ATPase"/>
</dbReference>
<dbReference type="InterPro" id="IPR036397">
    <property type="entry name" value="RNaseH_sf"/>
</dbReference>
<feature type="domain" description="3'-5' exonuclease" evidence="3">
    <location>
        <begin position="246"/>
        <end position="425"/>
    </location>
</feature>
<dbReference type="InterPro" id="IPR002562">
    <property type="entry name" value="3'-5'_exonuclease_dom"/>
</dbReference>
<keyword evidence="5" id="KW-1185">Reference proteome</keyword>
<dbReference type="AlphaFoldDB" id="A0A2P6MWA6"/>
<dbReference type="SMART" id="SM00474">
    <property type="entry name" value="35EXOc"/>
    <property type="match status" value="1"/>
</dbReference>
<evidence type="ECO:0000313" key="5">
    <source>
        <dbReference type="Proteomes" id="UP000241769"/>
    </source>
</evidence>
<dbReference type="InterPro" id="IPR011704">
    <property type="entry name" value="ATPase_dyneun-rel_AAA"/>
</dbReference>
<dbReference type="PANTHER" id="PTHR20953:SF3">
    <property type="entry name" value="P-LOOP CONTAINING NUCLEOSIDE TRIPHOSPHATE HYDROLASES SUPERFAMILY PROTEIN"/>
    <property type="match status" value="1"/>
</dbReference>
<dbReference type="Gene3D" id="3.40.50.300">
    <property type="entry name" value="P-loop containing nucleotide triphosphate hydrolases"/>
    <property type="match status" value="1"/>
</dbReference>
<dbReference type="PANTHER" id="PTHR20953">
    <property type="entry name" value="KINASE-RELATED"/>
    <property type="match status" value="1"/>
</dbReference>
<dbReference type="Gene3D" id="3.30.420.10">
    <property type="entry name" value="Ribonuclease H-like superfamily/Ribonuclease H"/>
    <property type="match status" value="1"/>
</dbReference>
<feature type="domain" description="AAA+ ATPase" evidence="2">
    <location>
        <begin position="603"/>
        <end position="740"/>
    </location>
</feature>
<dbReference type="InParanoid" id="A0A2P6MWA6"/>
<evidence type="ECO:0000256" key="1">
    <source>
        <dbReference type="SAM" id="MobiDB-lite"/>
    </source>
</evidence>
<dbReference type="GO" id="GO:0006139">
    <property type="term" value="P:nucleobase-containing compound metabolic process"/>
    <property type="evidence" value="ECO:0007669"/>
    <property type="project" value="InterPro"/>
</dbReference>
<name>A0A2P6MWA6_9EUKA</name>
<dbReference type="GO" id="GO:0005524">
    <property type="term" value="F:ATP binding"/>
    <property type="evidence" value="ECO:0007669"/>
    <property type="project" value="InterPro"/>
</dbReference>
<dbReference type="GO" id="GO:0003676">
    <property type="term" value="F:nucleic acid binding"/>
    <property type="evidence" value="ECO:0007669"/>
    <property type="project" value="InterPro"/>
</dbReference>
<dbReference type="GO" id="GO:0016887">
    <property type="term" value="F:ATP hydrolysis activity"/>
    <property type="evidence" value="ECO:0007669"/>
    <property type="project" value="InterPro"/>
</dbReference>
<gene>
    <name evidence="4" type="ORF">PROFUN_01704</name>
</gene>
<protein>
    <submittedName>
        <fullName evidence="4">ATPase-like protein</fullName>
    </submittedName>
</protein>
<dbReference type="InterPro" id="IPR027417">
    <property type="entry name" value="P-loop_NTPase"/>
</dbReference>
<feature type="region of interest" description="Disordered" evidence="1">
    <location>
        <begin position="115"/>
        <end position="141"/>
    </location>
</feature>
<dbReference type="Pfam" id="PF01612">
    <property type="entry name" value="DNA_pol_A_exo1"/>
    <property type="match status" value="1"/>
</dbReference>